<sequence>MINYGTLLLNCTLLSSILSIILLLYREYYNKKNVVGLATWTIRISTLLSTSTFLLLMYYFLASDFRFTYITQNSSTLLSTFYKFAATIAVQDGALLLWCALIFLQAVWISEKYGLDITFYRRMQIIMLCVGALFTFVIIFKSSMYPFETWFDVWGSQYSHITEDYAFSEGAGLRPVLKDPIMAIHPPTQFIAYATTLIPFAAGLSFLLTPEIGKKWEQVQRQWIRISWFFMSVTLILGGAWIYKLAQWGTLSGTGNIWAWDPYETTPFIVWLVITLFMHLAYRYRTNNEYEHLTPLLGTLTFISSLYAGWVARSGAISSTHDLGKLPSSDIFFFATVISLAVVLILTFKKIKDIRDEEGEEKPLLNESHVFDLTAILFVILAFIAFFGISAPIFSNIVLDQNANPTQREFFNTLTYPFTMILLIIIGICLPYKAITKKIGAKKYISIAGVVLLLSMILACFSPGPEFDVINHSSEFYGSASGFTRMLGSLSLLSFVPVFIFALAAIIYRFVIDIRSIKDKKKMIKPVGITLIHLGTIMLLLGVITSQSFDLTYRFTYAESDQDEIIYINTAHLDDYGTTKDCSDKPMGLQLISDEQGNLIHTQSTNDRMVKDLTKYAYHVNLYKGSKLISSGKVLYWTELHDENLDGHLDNVEWTKIMDDENLLTSYHVKYGGRTGNSHLFVVKEIPFISFVWIGALIMCLGVLLVAYHQYLFTNVDIGIREVQPRISQQRTGSTAVKYEQMIRDELK</sequence>
<dbReference type="EMBL" id="QYBA01000266">
    <property type="protein sequence ID" value="TKY91072.1"/>
    <property type="molecule type" value="Genomic_DNA"/>
</dbReference>
<dbReference type="Proteomes" id="UP000315423">
    <property type="component" value="Unassembled WGS sequence"/>
</dbReference>
<accession>A0AC61S916</accession>
<comment type="caution">
    <text evidence="1">The sequence shown here is derived from an EMBL/GenBank/DDBJ whole genome shotgun (WGS) entry which is preliminary data.</text>
</comment>
<protein>
    <submittedName>
        <fullName evidence="1">Uncharacterized protein</fullName>
    </submittedName>
</protein>
<evidence type="ECO:0000313" key="2">
    <source>
        <dbReference type="Proteomes" id="UP000315423"/>
    </source>
</evidence>
<name>A0AC61S916_9EURY</name>
<organism evidence="1 2">
    <name type="scientific">Candidatus Methanomarinus sp</name>
    <dbReference type="NCBI Taxonomy" id="3386244"/>
    <lineage>
        <taxon>Archaea</taxon>
        <taxon>Methanobacteriati</taxon>
        <taxon>Methanobacteriota</taxon>
        <taxon>Stenosarchaea group</taxon>
        <taxon>Methanomicrobia</taxon>
        <taxon>Methanosarcinales</taxon>
        <taxon>ANME-2 cluster</taxon>
        <taxon>Candidatus Methanocomedenaceae</taxon>
        <taxon>Candidatus Methanomarinus</taxon>
    </lineage>
</organism>
<evidence type="ECO:0000313" key="1">
    <source>
        <dbReference type="EMBL" id="TKY91072.1"/>
    </source>
</evidence>
<proteinExistence type="predicted"/>
<reference evidence="1" key="1">
    <citation type="submission" date="2018-09" db="EMBL/GenBank/DDBJ databases">
        <title>A genomic encyclopedia of anaerobic methanotrophic archaea.</title>
        <authorList>
            <person name="Skennerton C.T."/>
            <person name="Chadwick G.L."/>
            <person name="Laso-Perez R."/>
            <person name="Leu A.O."/>
            <person name="Speth D.R."/>
            <person name="Yu H."/>
            <person name="Morgan-Lang C."/>
            <person name="Hatzenpichler R."/>
            <person name="Goudeau D."/>
            <person name="Malmstrom R."/>
            <person name="Woyke T."/>
            <person name="Hallam S."/>
            <person name="Tyson G.W."/>
            <person name="Wegener G."/>
            <person name="Boetius A."/>
            <person name="Orphan V.J."/>
        </authorList>
    </citation>
    <scope>NUCLEOTIDE SEQUENCE</scope>
    <source>
        <strain evidence="1">CONS3730D10UFb2</strain>
    </source>
</reference>
<gene>
    <name evidence="1" type="ORF">C5S46_07735</name>
</gene>